<name>A0A4R7CVR0_9SPHI</name>
<dbReference type="RefSeq" id="WP_133641659.1">
    <property type="nucleotide sequence ID" value="NZ_SNZV01000009.1"/>
</dbReference>
<proteinExistence type="inferred from homology"/>
<keyword evidence="7 8" id="KW-0139">CF(1)</keyword>
<dbReference type="EMBL" id="SNZV01000009">
    <property type="protein sequence ID" value="TDS10326.1"/>
    <property type="molecule type" value="Genomic_DNA"/>
</dbReference>
<evidence type="ECO:0000256" key="8">
    <source>
        <dbReference type="RuleBase" id="RU003656"/>
    </source>
</evidence>
<dbReference type="InterPro" id="IPR036771">
    <property type="entry name" value="ATPsynth_dsu/esu_N"/>
</dbReference>
<evidence type="ECO:0000256" key="3">
    <source>
        <dbReference type="ARBA" id="ARBA00005712"/>
    </source>
</evidence>
<organism evidence="10 11">
    <name type="scientific">Sphingobacterium paludis</name>
    <dbReference type="NCBI Taxonomy" id="1476465"/>
    <lineage>
        <taxon>Bacteria</taxon>
        <taxon>Pseudomonadati</taxon>
        <taxon>Bacteroidota</taxon>
        <taxon>Sphingobacteriia</taxon>
        <taxon>Sphingobacteriales</taxon>
        <taxon>Sphingobacteriaceae</taxon>
        <taxon>Sphingobacterium</taxon>
    </lineage>
</organism>
<keyword evidence="6" id="KW-0472">Membrane</keyword>
<evidence type="ECO:0000313" key="10">
    <source>
        <dbReference type="EMBL" id="TDS10326.1"/>
    </source>
</evidence>
<evidence type="ECO:0000256" key="7">
    <source>
        <dbReference type="ARBA" id="ARBA00023196"/>
    </source>
</evidence>
<evidence type="ECO:0000256" key="6">
    <source>
        <dbReference type="ARBA" id="ARBA00023136"/>
    </source>
</evidence>
<evidence type="ECO:0000256" key="1">
    <source>
        <dbReference type="ARBA" id="ARBA00003543"/>
    </source>
</evidence>
<gene>
    <name evidence="10" type="ORF">B0I21_10991</name>
</gene>
<comment type="subunit">
    <text evidence="8">F-type ATPases have 2 components, CF(1) - the catalytic core - and CF(0) - the membrane proton channel. CF(1) has five subunits: alpha(3), beta(3), gamma(1), delta(1), epsilon(1). CF(0) has three main subunits: a, b and c.</text>
</comment>
<comment type="similarity">
    <text evidence="3 8">Belongs to the ATPase epsilon chain family.</text>
</comment>
<reference evidence="10 11" key="1">
    <citation type="submission" date="2019-03" db="EMBL/GenBank/DDBJ databases">
        <title>Genomic Encyclopedia of Type Strains, Phase III (KMG-III): the genomes of soil and plant-associated and newly described type strains.</title>
        <authorList>
            <person name="Whitman W."/>
        </authorList>
    </citation>
    <scope>NUCLEOTIDE SEQUENCE [LARGE SCALE GENOMIC DNA]</scope>
    <source>
        <strain evidence="10 11">CGMCC 1.12801</strain>
    </source>
</reference>
<dbReference type="GO" id="GO:0012505">
    <property type="term" value="C:endomembrane system"/>
    <property type="evidence" value="ECO:0007669"/>
    <property type="project" value="UniProtKB-SubCell"/>
</dbReference>
<protein>
    <submittedName>
        <fullName evidence="10">ATP synthase F1 subcomplex epsilon subunit</fullName>
    </submittedName>
</protein>
<dbReference type="SUPFAM" id="SSF51344">
    <property type="entry name" value="Epsilon subunit of F1F0-ATP synthase N-terminal domain"/>
    <property type="match status" value="1"/>
</dbReference>
<dbReference type="GO" id="GO:0045259">
    <property type="term" value="C:proton-transporting ATP synthase complex"/>
    <property type="evidence" value="ECO:0007669"/>
    <property type="project" value="UniProtKB-KW"/>
</dbReference>
<dbReference type="NCBIfam" id="TIGR01216">
    <property type="entry name" value="ATP_synt_epsi"/>
    <property type="match status" value="1"/>
</dbReference>
<evidence type="ECO:0000256" key="5">
    <source>
        <dbReference type="ARBA" id="ARBA00023065"/>
    </source>
</evidence>
<comment type="function">
    <text evidence="1">Produces ATP from ADP in the presence of a proton gradient across the membrane.</text>
</comment>
<evidence type="ECO:0000259" key="9">
    <source>
        <dbReference type="Pfam" id="PF02823"/>
    </source>
</evidence>
<comment type="caution">
    <text evidence="10">The sequence shown here is derived from an EMBL/GenBank/DDBJ whole genome shotgun (WGS) entry which is preliminary data.</text>
</comment>
<evidence type="ECO:0000313" key="11">
    <source>
        <dbReference type="Proteomes" id="UP000294752"/>
    </source>
</evidence>
<dbReference type="OrthoDB" id="5294255at2"/>
<sequence length="82" mass="8599">MNLTIITPDKLAYEGQVTAVTVPGSAGSFQILKDHAPIVSTLEDGKVIIQANDGQIILVIKGGVVEAKDNNITVLAEGIIEE</sequence>
<keyword evidence="4 8" id="KW-0813">Transport</keyword>
<evidence type="ECO:0000256" key="2">
    <source>
        <dbReference type="ARBA" id="ARBA00004184"/>
    </source>
</evidence>
<dbReference type="Proteomes" id="UP000294752">
    <property type="component" value="Unassembled WGS sequence"/>
</dbReference>
<dbReference type="AlphaFoldDB" id="A0A4R7CVR0"/>
<dbReference type="CDD" id="cd12152">
    <property type="entry name" value="F1-ATPase_delta"/>
    <property type="match status" value="1"/>
</dbReference>
<evidence type="ECO:0000256" key="4">
    <source>
        <dbReference type="ARBA" id="ARBA00022448"/>
    </source>
</evidence>
<dbReference type="Pfam" id="PF02823">
    <property type="entry name" value="ATP-synt_DE_N"/>
    <property type="match status" value="1"/>
</dbReference>
<dbReference type="GO" id="GO:0046933">
    <property type="term" value="F:proton-transporting ATP synthase activity, rotational mechanism"/>
    <property type="evidence" value="ECO:0007669"/>
    <property type="project" value="InterPro"/>
</dbReference>
<comment type="subcellular location">
    <subcellularLocation>
        <location evidence="2">Endomembrane system</location>
        <topology evidence="2">Peripheral membrane protein</topology>
    </subcellularLocation>
</comment>
<dbReference type="Gene3D" id="2.60.15.10">
    <property type="entry name" value="F0F1 ATP synthase delta/epsilon subunit, N-terminal"/>
    <property type="match status" value="1"/>
</dbReference>
<keyword evidence="11" id="KW-1185">Reference proteome</keyword>
<accession>A0A4R7CVR0</accession>
<dbReference type="InterPro" id="IPR020546">
    <property type="entry name" value="ATP_synth_F1_dsu/esu_N"/>
</dbReference>
<keyword evidence="8" id="KW-0066">ATP synthesis</keyword>
<keyword evidence="5 8" id="KW-0406">Ion transport</keyword>
<dbReference type="InterPro" id="IPR001469">
    <property type="entry name" value="ATP_synth_F1_dsu/esu"/>
</dbReference>
<feature type="domain" description="ATP synthase F1 complex delta/epsilon subunit N-terminal" evidence="9">
    <location>
        <begin position="1"/>
        <end position="77"/>
    </location>
</feature>